<evidence type="ECO:0008006" key="4">
    <source>
        <dbReference type="Google" id="ProtNLM"/>
    </source>
</evidence>
<evidence type="ECO:0000313" key="3">
    <source>
        <dbReference type="Proteomes" id="UP001597520"/>
    </source>
</evidence>
<feature type="transmembrane region" description="Helical" evidence="1">
    <location>
        <begin position="60"/>
        <end position="80"/>
    </location>
</feature>
<keyword evidence="1" id="KW-0472">Membrane</keyword>
<keyword evidence="1" id="KW-1133">Transmembrane helix</keyword>
<reference evidence="3" key="1">
    <citation type="journal article" date="2019" name="Int. J. Syst. Evol. Microbiol.">
        <title>The Global Catalogue of Microorganisms (GCM) 10K type strain sequencing project: providing services to taxonomists for standard genome sequencing and annotation.</title>
        <authorList>
            <consortium name="The Broad Institute Genomics Platform"/>
            <consortium name="The Broad Institute Genome Sequencing Center for Infectious Disease"/>
            <person name="Wu L."/>
            <person name="Ma J."/>
        </authorList>
    </citation>
    <scope>NUCLEOTIDE SEQUENCE [LARGE SCALE GENOMIC DNA]</scope>
    <source>
        <strain evidence="3">KCTC 33792</strain>
    </source>
</reference>
<keyword evidence="3" id="KW-1185">Reference proteome</keyword>
<dbReference type="Proteomes" id="UP001597520">
    <property type="component" value="Unassembled WGS sequence"/>
</dbReference>
<feature type="transmembrane region" description="Helical" evidence="1">
    <location>
        <begin position="86"/>
        <end position="106"/>
    </location>
</feature>
<keyword evidence="1" id="KW-0812">Transmembrane</keyword>
<evidence type="ECO:0000313" key="2">
    <source>
        <dbReference type="EMBL" id="MFD2704157.1"/>
    </source>
</evidence>
<gene>
    <name evidence="2" type="ORF">ACFSUB_01655</name>
</gene>
<feature type="transmembrane region" description="Helical" evidence="1">
    <location>
        <begin position="165"/>
        <end position="183"/>
    </location>
</feature>
<name>A0ABW5SWM3_9BACI</name>
<feature type="transmembrane region" description="Helical" evidence="1">
    <location>
        <begin position="141"/>
        <end position="160"/>
    </location>
</feature>
<proteinExistence type="predicted"/>
<feature type="transmembrane region" description="Helical" evidence="1">
    <location>
        <begin position="113"/>
        <end position="135"/>
    </location>
</feature>
<protein>
    <recommendedName>
        <fullName evidence="4">DUF1700 domain-containing protein</fullName>
    </recommendedName>
</protein>
<comment type="caution">
    <text evidence="2">The sequence shown here is derived from an EMBL/GenBank/DDBJ whole genome shotgun (WGS) entry which is preliminary data.</text>
</comment>
<organism evidence="2 3">
    <name type="scientific">Salibacterium lacus</name>
    <dbReference type="NCBI Taxonomy" id="1898109"/>
    <lineage>
        <taxon>Bacteria</taxon>
        <taxon>Bacillati</taxon>
        <taxon>Bacillota</taxon>
        <taxon>Bacilli</taxon>
        <taxon>Bacillales</taxon>
        <taxon>Bacillaceae</taxon>
    </lineage>
</organism>
<accession>A0ABW5SWM3</accession>
<dbReference type="EMBL" id="JBHUML010000002">
    <property type="protein sequence ID" value="MFD2704157.1"/>
    <property type="molecule type" value="Genomic_DNA"/>
</dbReference>
<sequence>MDEYRRDILIKEIKYWKANQLLPDDYCNFLLMLYSEGEEAEEISGESPPVSASRPPQKRFIVMLCAAVAAVVLTFIVIHFTSFSLLLQTLSHLVLAVFVFGMAVYARKQDGMLFHLLISAGAVIFFTGSTTSVMRFEESNVLLYVTILLNCSIWFAAGYYRKLPYLLWAGGAGVLLTSLFIFIL</sequence>
<evidence type="ECO:0000256" key="1">
    <source>
        <dbReference type="SAM" id="Phobius"/>
    </source>
</evidence>
<dbReference type="RefSeq" id="WP_380711444.1">
    <property type="nucleotide sequence ID" value="NZ_JBHUML010000002.1"/>
</dbReference>